<dbReference type="EMBL" id="CP126446">
    <property type="protein sequence ID" value="WIF96400.1"/>
    <property type="molecule type" value="Genomic_DNA"/>
</dbReference>
<organism evidence="2 3">
    <name type="scientific">Pontibacillus chungwhensis</name>
    <dbReference type="NCBI Taxonomy" id="265426"/>
    <lineage>
        <taxon>Bacteria</taxon>
        <taxon>Bacillati</taxon>
        <taxon>Bacillota</taxon>
        <taxon>Bacilli</taxon>
        <taxon>Bacillales</taxon>
        <taxon>Bacillaceae</taxon>
        <taxon>Pontibacillus</taxon>
    </lineage>
</organism>
<name>A0ABY8UVE7_9BACI</name>
<keyword evidence="1" id="KW-1133">Transmembrane helix</keyword>
<gene>
    <name evidence="2" type="ORF">QNI29_11610</name>
</gene>
<reference evidence="2 3" key="1">
    <citation type="submission" date="2023-05" db="EMBL/GenBank/DDBJ databases">
        <title>Comparative genomics reveals the evidence of polycyclic aromatic hydrocarbons degradation in moderately halophilic genus Pontibacillus.</title>
        <authorList>
            <person name="Yang H."/>
            <person name="Qian Z."/>
        </authorList>
    </citation>
    <scope>NUCLEOTIDE SEQUENCE [LARGE SCALE GENOMIC DNA]</scope>
    <source>
        <strain evidence="3">HN14</strain>
    </source>
</reference>
<keyword evidence="1" id="KW-0472">Membrane</keyword>
<dbReference type="Pfam" id="PF24124">
    <property type="entry name" value="YphA"/>
    <property type="match status" value="1"/>
</dbReference>
<feature type="transmembrane region" description="Helical" evidence="1">
    <location>
        <begin position="167"/>
        <end position="188"/>
    </location>
</feature>
<feature type="transmembrane region" description="Helical" evidence="1">
    <location>
        <begin position="6"/>
        <end position="25"/>
    </location>
</feature>
<keyword evidence="3" id="KW-1185">Reference proteome</keyword>
<evidence type="ECO:0000313" key="2">
    <source>
        <dbReference type="EMBL" id="WIF96400.1"/>
    </source>
</evidence>
<feature type="transmembrane region" description="Helical" evidence="1">
    <location>
        <begin position="103"/>
        <end position="125"/>
    </location>
</feature>
<keyword evidence="1" id="KW-0812">Transmembrane</keyword>
<feature type="transmembrane region" description="Helical" evidence="1">
    <location>
        <begin position="56"/>
        <end position="72"/>
    </location>
</feature>
<dbReference type="Proteomes" id="UP001236652">
    <property type="component" value="Chromosome"/>
</dbReference>
<evidence type="ECO:0008006" key="4">
    <source>
        <dbReference type="Google" id="ProtNLM"/>
    </source>
</evidence>
<accession>A0ABY8UVE7</accession>
<evidence type="ECO:0000313" key="3">
    <source>
        <dbReference type="Proteomes" id="UP001236652"/>
    </source>
</evidence>
<proteinExistence type="predicted"/>
<dbReference type="InterPro" id="IPR014617">
    <property type="entry name" value="YphA_Bacsu"/>
</dbReference>
<protein>
    <recommendedName>
        <fullName evidence="4">Integral membrane protein</fullName>
    </recommendedName>
</protein>
<feature type="transmembrane region" description="Helical" evidence="1">
    <location>
        <begin position="132"/>
        <end position="155"/>
    </location>
</feature>
<sequence>MEVMGEGLIFYFVSWCVWVVVTFLMAKTRERFLAGLFLLVLIISSNESVAIFHFRFSLTAIIITCVCIAILINRKKVVYPTFASIIVSIGYAGMLLWETVVPVWVVMPRLILLSLLCYILLYFLVESMMVRLAIWGFGSVFGEFIYSMVVMGYNVSAPIGDAGYLDVLSLVSVIVMLNSAVASVARTFEQAVLNRVRRKAGFRS</sequence>
<feature type="transmembrane region" description="Helical" evidence="1">
    <location>
        <begin position="77"/>
        <end position="97"/>
    </location>
</feature>
<evidence type="ECO:0000256" key="1">
    <source>
        <dbReference type="SAM" id="Phobius"/>
    </source>
</evidence>